<protein>
    <submittedName>
        <fullName evidence="1">Uncharacterized protein</fullName>
    </submittedName>
</protein>
<dbReference type="Proteomes" id="UP001164544">
    <property type="component" value="Chromosome"/>
</dbReference>
<accession>A0AAQ2WWV6</accession>
<sequence>MDIKGSSEVATKIITQSAFNVTEISNEDIRKKKVRDDKNMVFEQDKSYHVAFSIDSIQTIDELKDGKLNFVTKSKIKTSKKSTPDICDVNLHDPRLGKKVDIER</sequence>
<dbReference type="KEGG" id="bmiy:RJ61_01300"/>
<dbReference type="EMBL" id="CP114637">
    <property type="protein sequence ID" value="WAZ91079.1"/>
    <property type="molecule type" value="Genomic_DNA"/>
</dbReference>
<evidence type="ECO:0000313" key="1">
    <source>
        <dbReference type="EMBL" id="WAZ91079.1"/>
    </source>
</evidence>
<organism evidence="1 2">
    <name type="scientific">Borrelia miyamotoi</name>
    <dbReference type="NCBI Taxonomy" id="47466"/>
    <lineage>
        <taxon>Bacteria</taxon>
        <taxon>Pseudomonadati</taxon>
        <taxon>Spirochaetota</taxon>
        <taxon>Spirochaetia</taxon>
        <taxon>Spirochaetales</taxon>
        <taxon>Borreliaceae</taxon>
        <taxon>Borrelia</taxon>
    </lineage>
</organism>
<reference evidence="1" key="1">
    <citation type="submission" date="2022-12" db="EMBL/GenBank/DDBJ databases">
        <title>B. miyamotoi WGS.</title>
        <authorList>
            <person name="Kuleshov K.V."/>
            <person name="Hoornstra D."/>
            <person name="Hovius J.W."/>
            <person name="Platonov A.E."/>
            <person name="Telford S.R. III."/>
        </authorList>
    </citation>
    <scope>NUCLEOTIDE SEQUENCE</scope>
    <source>
        <strain evidence="1">410</strain>
    </source>
</reference>
<evidence type="ECO:0000313" key="2">
    <source>
        <dbReference type="Proteomes" id="UP001164544"/>
    </source>
</evidence>
<name>A0AAQ2WWV6_9SPIR</name>
<dbReference type="AlphaFoldDB" id="A0AAQ2WWV6"/>
<proteinExistence type="predicted"/>
<dbReference type="RefSeq" id="WP_020954656.1">
    <property type="nucleotide sequence ID" value="NZ_CP010308.1"/>
</dbReference>
<gene>
    <name evidence="1" type="ORF">O5398_02970</name>
</gene>